<accession>A0A937AE39</accession>
<sequence>MDYYQTKIYERIARFVPEQAVPMCYELWEEAPFRFIISNSRQTKLGDFRAKGNDELPVITVNNNLNPYSFLLTFIHEVAHHRVYDKFKNRVLPHGPEWKKEFQHLMKPFLEAGIFPEPLRGQLTKHMRNPKASSQSDIALAQTLSKYDKSDQKGVPLNQLTIGARFSLEKKEFQSIESRRTRVRCKELKSGKHYLVHKLAIVQPLEY</sequence>
<dbReference type="EMBL" id="JAERQG010000001">
    <property type="protein sequence ID" value="MBL0763929.1"/>
    <property type="molecule type" value="Genomic_DNA"/>
</dbReference>
<protein>
    <submittedName>
        <fullName evidence="1">Transcription elongation protein SprT</fullName>
    </submittedName>
</protein>
<evidence type="ECO:0000313" key="2">
    <source>
        <dbReference type="Proteomes" id="UP000642920"/>
    </source>
</evidence>
<dbReference type="AlphaFoldDB" id="A0A937AE39"/>
<keyword evidence="2" id="KW-1185">Reference proteome</keyword>
<dbReference type="Proteomes" id="UP000642920">
    <property type="component" value="Unassembled WGS sequence"/>
</dbReference>
<evidence type="ECO:0000313" key="1">
    <source>
        <dbReference type="EMBL" id="MBL0763929.1"/>
    </source>
</evidence>
<reference evidence="1" key="1">
    <citation type="submission" date="2021-01" db="EMBL/GenBank/DDBJ databases">
        <title>Marivirga sp. nov., isolated from intertidal surface sediments.</title>
        <authorList>
            <person name="Zhang M."/>
        </authorList>
    </citation>
    <scope>NUCLEOTIDE SEQUENCE</scope>
    <source>
        <strain evidence="1">SM1354</strain>
    </source>
</reference>
<dbReference type="RefSeq" id="WP_201917030.1">
    <property type="nucleotide sequence ID" value="NZ_JAERQG010000001.1"/>
</dbReference>
<gene>
    <name evidence="1" type="ORF">JKP34_01620</name>
</gene>
<comment type="caution">
    <text evidence="1">The sequence shown here is derived from an EMBL/GenBank/DDBJ whole genome shotgun (WGS) entry which is preliminary data.</text>
</comment>
<organism evidence="1 2">
    <name type="scientific">Marivirga atlantica</name>
    <dbReference type="NCBI Taxonomy" id="1548457"/>
    <lineage>
        <taxon>Bacteria</taxon>
        <taxon>Pseudomonadati</taxon>
        <taxon>Bacteroidota</taxon>
        <taxon>Cytophagia</taxon>
        <taxon>Cytophagales</taxon>
        <taxon>Marivirgaceae</taxon>
        <taxon>Marivirga</taxon>
    </lineage>
</organism>
<proteinExistence type="predicted"/>
<name>A0A937AE39_9BACT</name>